<evidence type="ECO:0000259" key="3">
    <source>
        <dbReference type="PROSITE" id="PS50893"/>
    </source>
</evidence>
<dbReference type="PANTHER" id="PTHR43158">
    <property type="entry name" value="SKFA PEPTIDE EXPORT ATP-BINDING PROTEIN SKFE"/>
    <property type="match status" value="1"/>
</dbReference>
<dbReference type="InterPro" id="IPR027417">
    <property type="entry name" value="P-loop_NTPase"/>
</dbReference>
<dbReference type="InterPro" id="IPR003593">
    <property type="entry name" value="AAA+_ATPase"/>
</dbReference>
<dbReference type="GO" id="GO:0016887">
    <property type="term" value="F:ATP hydrolysis activity"/>
    <property type="evidence" value="ECO:0007669"/>
    <property type="project" value="InterPro"/>
</dbReference>
<proteinExistence type="predicted"/>
<sequence length="260" mass="27990">MSTVIALENASVIRSGKEVLGSLSFVADSSERWVVIGPNGAGKTTMLRLCAAQIQPTSGKATILEQEIGAVNVFELRTRIGFASSGLVSQIPNSESVLDAVLTASYGIVGRWNEEYEALDERRAKRVLAEWALAGYEQRPVGTLSDGERKRVQIARAVMTDPELLLLDEPVASLDPGAREQTIRLLSGYATSGAAPAMVMVTHHLEEIPAGFTHALILEDGKIMAKGELGATITSASVSEAFRYPLRVEYESGRFRVTAN</sequence>
<reference evidence="4" key="1">
    <citation type="submission" date="2020-05" db="EMBL/GenBank/DDBJ databases">
        <authorList>
            <person name="Chiriac C."/>
            <person name="Salcher M."/>
            <person name="Ghai R."/>
            <person name="Kavagutti S V."/>
        </authorList>
    </citation>
    <scope>NUCLEOTIDE SEQUENCE</scope>
</reference>
<protein>
    <submittedName>
        <fullName evidence="4">Unannotated protein</fullName>
    </submittedName>
</protein>
<dbReference type="GO" id="GO:0005524">
    <property type="term" value="F:ATP binding"/>
    <property type="evidence" value="ECO:0007669"/>
    <property type="project" value="UniProtKB-KW"/>
</dbReference>
<dbReference type="InterPro" id="IPR003439">
    <property type="entry name" value="ABC_transporter-like_ATP-bd"/>
</dbReference>
<evidence type="ECO:0000313" key="5">
    <source>
        <dbReference type="EMBL" id="CAB4565187.1"/>
    </source>
</evidence>
<dbReference type="EMBL" id="CAEZTO010000002">
    <property type="protein sequence ID" value="CAB4565187.1"/>
    <property type="molecule type" value="Genomic_DNA"/>
</dbReference>
<dbReference type="PROSITE" id="PS50893">
    <property type="entry name" value="ABC_TRANSPORTER_2"/>
    <property type="match status" value="1"/>
</dbReference>
<dbReference type="Gene3D" id="3.40.50.300">
    <property type="entry name" value="P-loop containing nucleotide triphosphate hydrolases"/>
    <property type="match status" value="1"/>
</dbReference>
<name>A0A6J6BI47_9ZZZZ</name>
<organism evidence="4">
    <name type="scientific">freshwater metagenome</name>
    <dbReference type="NCBI Taxonomy" id="449393"/>
    <lineage>
        <taxon>unclassified sequences</taxon>
        <taxon>metagenomes</taxon>
        <taxon>ecological metagenomes</taxon>
    </lineage>
</organism>
<evidence type="ECO:0000313" key="4">
    <source>
        <dbReference type="EMBL" id="CAB4538317.1"/>
    </source>
</evidence>
<dbReference type="EMBL" id="CAEZST010000001">
    <property type="protein sequence ID" value="CAB4538317.1"/>
    <property type="molecule type" value="Genomic_DNA"/>
</dbReference>
<accession>A0A6J6BI47</accession>
<dbReference type="Pfam" id="PF00005">
    <property type="entry name" value="ABC_tran"/>
    <property type="match status" value="1"/>
</dbReference>
<dbReference type="AlphaFoldDB" id="A0A6J6BI47"/>
<evidence type="ECO:0000256" key="1">
    <source>
        <dbReference type="ARBA" id="ARBA00022741"/>
    </source>
</evidence>
<feature type="domain" description="ABC transporter" evidence="3">
    <location>
        <begin position="5"/>
        <end position="245"/>
    </location>
</feature>
<evidence type="ECO:0000256" key="2">
    <source>
        <dbReference type="ARBA" id="ARBA00022840"/>
    </source>
</evidence>
<dbReference type="SUPFAM" id="SSF52540">
    <property type="entry name" value="P-loop containing nucleoside triphosphate hydrolases"/>
    <property type="match status" value="1"/>
</dbReference>
<keyword evidence="1" id="KW-0547">Nucleotide-binding</keyword>
<dbReference type="PANTHER" id="PTHR43158:SF2">
    <property type="entry name" value="SKFA PEPTIDE EXPORT ATP-BINDING PROTEIN SKFE"/>
    <property type="match status" value="1"/>
</dbReference>
<dbReference type="SMART" id="SM00382">
    <property type="entry name" value="AAA"/>
    <property type="match status" value="1"/>
</dbReference>
<gene>
    <name evidence="4" type="ORF">UFOPK1503_00067</name>
    <name evidence="5" type="ORF">UFOPK1693_00303</name>
</gene>
<keyword evidence="2" id="KW-0067">ATP-binding</keyword>